<evidence type="ECO:0000313" key="3">
    <source>
        <dbReference type="EMBL" id="KAL0569571.1"/>
    </source>
</evidence>
<evidence type="ECO:0000313" key="4">
    <source>
        <dbReference type="Proteomes" id="UP001465976"/>
    </source>
</evidence>
<evidence type="ECO:0000259" key="2">
    <source>
        <dbReference type="PROSITE" id="PS51910"/>
    </source>
</evidence>
<feature type="domain" description="GH18" evidence="2">
    <location>
        <begin position="26"/>
        <end position="169"/>
    </location>
</feature>
<comment type="caution">
    <text evidence="3">The sequence shown here is derived from an EMBL/GenBank/DDBJ whole genome shotgun (WGS) entry which is preliminary data.</text>
</comment>
<dbReference type="SUPFAM" id="SSF51445">
    <property type="entry name" value="(Trans)glycosidases"/>
    <property type="match status" value="1"/>
</dbReference>
<dbReference type="EMBL" id="JBAHYK010001089">
    <property type="protein sequence ID" value="KAL0569571.1"/>
    <property type="molecule type" value="Genomic_DNA"/>
</dbReference>
<dbReference type="InterPro" id="IPR017853">
    <property type="entry name" value="GH"/>
</dbReference>
<dbReference type="Pfam" id="PF00704">
    <property type="entry name" value="Glyco_hydro_18"/>
    <property type="match status" value="1"/>
</dbReference>
<dbReference type="InterPro" id="IPR001223">
    <property type="entry name" value="Glyco_hydro18_cat"/>
</dbReference>
<protein>
    <recommendedName>
        <fullName evidence="2">GH18 domain-containing protein</fullName>
    </recommendedName>
</protein>
<feature type="chain" id="PRO_5045870621" description="GH18 domain-containing protein" evidence="1">
    <location>
        <begin position="23"/>
        <end position="169"/>
    </location>
</feature>
<dbReference type="InterPro" id="IPR050314">
    <property type="entry name" value="Glycosyl_Hydrlase_18"/>
</dbReference>
<organism evidence="3 4">
    <name type="scientific">Marasmius crinis-equi</name>
    <dbReference type="NCBI Taxonomy" id="585013"/>
    <lineage>
        <taxon>Eukaryota</taxon>
        <taxon>Fungi</taxon>
        <taxon>Dikarya</taxon>
        <taxon>Basidiomycota</taxon>
        <taxon>Agaricomycotina</taxon>
        <taxon>Agaricomycetes</taxon>
        <taxon>Agaricomycetidae</taxon>
        <taxon>Agaricales</taxon>
        <taxon>Marasmiineae</taxon>
        <taxon>Marasmiaceae</taxon>
        <taxon>Marasmius</taxon>
    </lineage>
</organism>
<reference evidence="3 4" key="1">
    <citation type="submission" date="2024-02" db="EMBL/GenBank/DDBJ databases">
        <title>A draft genome for the cacao thread blight pathogen Marasmius crinis-equi.</title>
        <authorList>
            <person name="Cohen S.P."/>
            <person name="Baruah I.K."/>
            <person name="Amoako-Attah I."/>
            <person name="Bukari Y."/>
            <person name="Meinhardt L.W."/>
            <person name="Bailey B.A."/>
        </authorList>
    </citation>
    <scope>NUCLEOTIDE SEQUENCE [LARGE SCALE GENOMIC DNA]</scope>
    <source>
        <strain evidence="3 4">GH-76</strain>
    </source>
</reference>
<dbReference type="PROSITE" id="PS51910">
    <property type="entry name" value="GH18_2"/>
    <property type="match status" value="1"/>
</dbReference>
<dbReference type="PANTHER" id="PTHR11177:SF392">
    <property type="entry name" value="HAP41P"/>
    <property type="match status" value="1"/>
</dbReference>
<feature type="signal peptide" evidence="1">
    <location>
        <begin position="1"/>
        <end position="22"/>
    </location>
</feature>
<gene>
    <name evidence="3" type="ORF">V5O48_012393</name>
</gene>
<keyword evidence="4" id="KW-1185">Reference proteome</keyword>
<proteinExistence type="predicted"/>
<dbReference type="Gene3D" id="3.20.20.80">
    <property type="entry name" value="Glycosidases"/>
    <property type="match status" value="1"/>
</dbReference>
<dbReference type="PANTHER" id="PTHR11177">
    <property type="entry name" value="CHITINASE"/>
    <property type="match status" value="1"/>
</dbReference>
<keyword evidence="1" id="KW-0732">Signal</keyword>
<name>A0ABR3F2X7_9AGAR</name>
<sequence>MRSTAFVLLISLAVSLPSQVLCGTPRVSQAWFPGWHSKEFTPFNVSWHKYTHMTYAFAVPSSDIKTLHLEKSEQGDLSTFVTAAKANNVKAIVSIGGWTGSIYWSSAVGSPQNRTTFIKTVTDFATQNKLDGLDFEYVHLFLHAKITLINQSTHRTAGNTPTDKVLAVT</sequence>
<evidence type="ECO:0000256" key="1">
    <source>
        <dbReference type="SAM" id="SignalP"/>
    </source>
</evidence>
<dbReference type="CDD" id="cd00598">
    <property type="entry name" value="GH18_chitinase-like"/>
    <property type="match status" value="1"/>
</dbReference>
<dbReference type="Proteomes" id="UP001465976">
    <property type="component" value="Unassembled WGS sequence"/>
</dbReference>
<accession>A0ABR3F2X7</accession>